<protein>
    <submittedName>
        <fullName evidence="1">Nuclear transport factor 2 family protein</fullName>
    </submittedName>
</protein>
<dbReference type="Gene3D" id="3.10.450.50">
    <property type="match status" value="1"/>
</dbReference>
<evidence type="ECO:0000313" key="2">
    <source>
        <dbReference type="Proteomes" id="UP001595692"/>
    </source>
</evidence>
<keyword evidence="2" id="KW-1185">Reference proteome</keyword>
<sequence>MTPADVVTSFWQCMDRNNFFAAAEWLAEDFECSWPQSGEVIKGPWNYAMINIHYPSFSPWRFRIEQMILEDNQVITDVFISDGIQQARAITISFVAHGLIAHQTEFWPESLTPAKWRDRWSGKESSRKADEALLVLERRRMCTPG</sequence>
<dbReference type="SUPFAM" id="SSF54427">
    <property type="entry name" value="NTF2-like"/>
    <property type="match status" value="1"/>
</dbReference>
<dbReference type="InterPro" id="IPR032710">
    <property type="entry name" value="NTF2-like_dom_sf"/>
</dbReference>
<dbReference type="RefSeq" id="WP_377152691.1">
    <property type="nucleotide sequence ID" value="NZ_JBHSAF010000014.1"/>
</dbReference>
<organism evidence="1 2">
    <name type="scientific">Pseudaeromonas sharmana</name>
    <dbReference type="NCBI Taxonomy" id="328412"/>
    <lineage>
        <taxon>Bacteria</taxon>
        <taxon>Pseudomonadati</taxon>
        <taxon>Pseudomonadota</taxon>
        <taxon>Gammaproteobacteria</taxon>
        <taxon>Aeromonadales</taxon>
        <taxon>Aeromonadaceae</taxon>
        <taxon>Pseudaeromonas</taxon>
    </lineage>
</organism>
<evidence type="ECO:0000313" key="1">
    <source>
        <dbReference type="EMBL" id="MFC3914131.1"/>
    </source>
</evidence>
<name>A0ABV8CPI5_9GAMM</name>
<reference evidence="2" key="1">
    <citation type="journal article" date="2019" name="Int. J. Syst. Evol. Microbiol.">
        <title>The Global Catalogue of Microorganisms (GCM) 10K type strain sequencing project: providing services to taxonomists for standard genome sequencing and annotation.</title>
        <authorList>
            <consortium name="The Broad Institute Genomics Platform"/>
            <consortium name="The Broad Institute Genome Sequencing Center for Infectious Disease"/>
            <person name="Wu L."/>
            <person name="Ma J."/>
        </authorList>
    </citation>
    <scope>NUCLEOTIDE SEQUENCE [LARGE SCALE GENOMIC DNA]</scope>
    <source>
        <strain evidence="2">CCUG 54939</strain>
    </source>
</reference>
<dbReference type="EMBL" id="JBHSAF010000014">
    <property type="protein sequence ID" value="MFC3914131.1"/>
    <property type="molecule type" value="Genomic_DNA"/>
</dbReference>
<accession>A0ABV8CPI5</accession>
<gene>
    <name evidence="1" type="ORF">ACFOSS_11705</name>
</gene>
<proteinExistence type="predicted"/>
<dbReference type="Proteomes" id="UP001595692">
    <property type="component" value="Unassembled WGS sequence"/>
</dbReference>
<comment type="caution">
    <text evidence="1">The sequence shown here is derived from an EMBL/GenBank/DDBJ whole genome shotgun (WGS) entry which is preliminary data.</text>
</comment>